<evidence type="ECO:0000313" key="2">
    <source>
        <dbReference type="EMBL" id="SEU01376.1"/>
    </source>
</evidence>
<evidence type="ECO:0000313" key="3">
    <source>
        <dbReference type="Proteomes" id="UP000199181"/>
    </source>
</evidence>
<evidence type="ECO:0000256" key="1">
    <source>
        <dbReference type="SAM" id="MobiDB-lite"/>
    </source>
</evidence>
<accession>A0A1I0IVN8</accession>
<feature type="compositionally biased region" description="Polar residues" evidence="1">
    <location>
        <begin position="1"/>
        <end position="20"/>
    </location>
</feature>
<name>A0A1I0IVN8_9BACT</name>
<evidence type="ECO:0008006" key="4">
    <source>
        <dbReference type="Google" id="ProtNLM"/>
    </source>
</evidence>
<reference evidence="3" key="1">
    <citation type="submission" date="2016-10" db="EMBL/GenBank/DDBJ databases">
        <authorList>
            <person name="Varghese N."/>
            <person name="Submissions S."/>
        </authorList>
    </citation>
    <scope>NUCLEOTIDE SEQUENCE [LARGE SCALE GENOMIC DNA]</scope>
    <source>
        <strain evidence="3">DSM 16858</strain>
    </source>
</reference>
<organism evidence="2 3">
    <name type="scientific">Stigmatella erecta</name>
    <dbReference type="NCBI Taxonomy" id="83460"/>
    <lineage>
        <taxon>Bacteria</taxon>
        <taxon>Pseudomonadati</taxon>
        <taxon>Myxococcota</taxon>
        <taxon>Myxococcia</taxon>
        <taxon>Myxococcales</taxon>
        <taxon>Cystobacterineae</taxon>
        <taxon>Archangiaceae</taxon>
        <taxon>Stigmatella</taxon>
    </lineage>
</organism>
<feature type="region of interest" description="Disordered" evidence="1">
    <location>
        <begin position="1"/>
        <end position="22"/>
    </location>
</feature>
<keyword evidence="3" id="KW-1185">Reference proteome</keyword>
<dbReference type="Proteomes" id="UP000199181">
    <property type="component" value="Unassembled WGS sequence"/>
</dbReference>
<sequence length="277" mass="31387">MSDSPQGPKTTPATAPARQSNLDRQKEALARLVGVALKMLIDLELKLGFVPNEKKAEFTKAKKPFTAPSYQAWYTEAQEVIRQLIPDRLTEFRELYRPEKPRKEITYMTYTISDGLHGIEVSRLGEALFDGQRVMRDKFHTQYTILQSAERRFDSVLFDIRRMLQADLHDSEIDAARELLKNGYLRAAGALTGVVLEAHLAEVAKSHGVTISKKDPTIGDLNDPLKNAGVYDVTTWRLIQRLGDIRNLCSHKKTEEPTKEQVKDLIEGTVKISHEVM</sequence>
<protein>
    <recommendedName>
        <fullName evidence="4">DUF4145 domain-containing protein</fullName>
    </recommendedName>
</protein>
<dbReference type="EMBL" id="FOIJ01000006">
    <property type="protein sequence ID" value="SEU01376.1"/>
    <property type="molecule type" value="Genomic_DNA"/>
</dbReference>
<proteinExistence type="predicted"/>
<dbReference type="RefSeq" id="WP_177233633.1">
    <property type="nucleotide sequence ID" value="NZ_FOIJ01000006.1"/>
</dbReference>
<dbReference type="AlphaFoldDB" id="A0A1I0IVN8"/>
<gene>
    <name evidence="2" type="ORF">SAMN05443639_106320</name>
</gene>